<feature type="non-terminal residue" evidence="3">
    <location>
        <position position="1"/>
    </location>
</feature>
<protein>
    <recommendedName>
        <fullName evidence="2">C-type lectin domain-containing protein</fullName>
    </recommendedName>
</protein>
<organism evidence="3 4">
    <name type="scientific">Lymnaea stagnalis</name>
    <name type="common">Great pond snail</name>
    <name type="synonym">Helix stagnalis</name>
    <dbReference type="NCBI Taxonomy" id="6523"/>
    <lineage>
        <taxon>Eukaryota</taxon>
        <taxon>Metazoa</taxon>
        <taxon>Spiralia</taxon>
        <taxon>Lophotrochozoa</taxon>
        <taxon>Mollusca</taxon>
        <taxon>Gastropoda</taxon>
        <taxon>Heterobranchia</taxon>
        <taxon>Euthyneura</taxon>
        <taxon>Panpulmonata</taxon>
        <taxon>Hygrophila</taxon>
        <taxon>Lymnaeoidea</taxon>
        <taxon>Lymnaeidae</taxon>
        <taxon>Lymnaea</taxon>
    </lineage>
</organism>
<dbReference type="InterPro" id="IPR016187">
    <property type="entry name" value="CTDL_fold"/>
</dbReference>
<dbReference type="Proteomes" id="UP001497497">
    <property type="component" value="Unassembled WGS sequence"/>
</dbReference>
<dbReference type="Gene3D" id="3.10.100.10">
    <property type="entry name" value="Mannose-Binding Protein A, subunit A"/>
    <property type="match status" value="2"/>
</dbReference>
<dbReference type="PROSITE" id="PS00615">
    <property type="entry name" value="C_TYPE_LECTIN_1"/>
    <property type="match status" value="1"/>
</dbReference>
<dbReference type="InterPro" id="IPR016186">
    <property type="entry name" value="C-type_lectin-like/link_sf"/>
</dbReference>
<dbReference type="EMBL" id="CAXITT010000024">
    <property type="protein sequence ID" value="CAL1527937.1"/>
    <property type="molecule type" value="Genomic_DNA"/>
</dbReference>
<comment type="caution">
    <text evidence="3">The sequence shown here is derived from an EMBL/GenBank/DDBJ whole genome shotgun (WGS) entry which is preliminary data.</text>
</comment>
<accession>A0AAV2H2P8</accession>
<evidence type="ECO:0000313" key="4">
    <source>
        <dbReference type="Proteomes" id="UP001497497"/>
    </source>
</evidence>
<sequence length="103" mass="11602">NHQTVVRLNWWQDGQPGSLNEFCVAFDSRVGTLSDEDCNNALPFICQFDAASPCEGILPGSVYASGYCFKYYSQQVTWSEARSYCLHNNSHLAEPKTAEMERV</sequence>
<evidence type="ECO:0000313" key="3">
    <source>
        <dbReference type="EMBL" id="CAL1527937.1"/>
    </source>
</evidence>
<reference evidence="3 4" key="1">
    <citation type="submission" date="2024-04" db="EMBL/GenBank/DDBJ databases">
        <authorList>
            <consortium name="Genoscope - CEA"/>
            <person name="William W."/>
        </authorList>
    </citation>
    <scope>NUCLEOTIDE SEQUENCE [LARGE SCALE GENOMIC DNA]</scope>
</reference>
<proteinExistence type="predicted"/>
<name>A0AAV2H2P8_LYMST</name>
<keyword evidence="1" id="KW-1015">Disulfide bond</keyword>
<keyword evidence="4" id="KW-1185">Reference proteome</keyword>
<evidence type="ECO:0000256" key="1">
    <source>
        <dbReference type="ARBA" id="ARBA00023157"/>
    </source>
</evidence>
<feature type="non-terminal residue" evidence="3">
    <location>
        <position position="103"/>
    </location>
</feature>
<gene>
    <name evidence="3" type="ORF">GSLYS_00002107001</name>
</gene>
<dbReference type="InterPro" id="IPR018378">
    <property type="entry name" value="C-type_lectin_CS"/>
</dbReference>
<dbReference type="AlphaFoldDB" id="A0AAV2H2P8"/>
<dbReference type="InterPro" id="IPR001304">
    <property type="entry name" value="C-type_lectin-like"/>
</dbReference>
<feature type="domain" description="C-type lectin" evidence="2">
    <location>
        <begin position="7"/>
        <end position="48"/>
    </location>
</feature>
<evidence type="ECO:0000259" key="2">
    <source>
        <dbReference type="Pfam" id="PF00059"/>
    </source>
</evidence>
<dbReference type="SUPFAM" id="SSF56436">
    <property type="entry name" value="C-type lectin-like"/>
    <property type="match status" value="2"/>
</dbReference>
<dbReference type="CDD" id="cd00037">
    <property type="entry name" value="CLECT"/>
    <property type="match status" value="2"/>
</dbReference>
<dbReference type="Pfam" id="PF00059">
    <property type="entry name" value="Lectin_C"/>
    <property type="match status" value="1"/>
</dbReference>